<evidence type="ECO:0000313" key="3">
    <source>
        <dbReference type="EMBL" id="QCG68194.1"/>
    </source>
</evidence>
<evidence type="ECO:0000313" key="4">
    <source>
        <dbReference type="Proteomes" id="UP000298274"/>
    </source>
</evidence>
<evidence type="ECO:0000259" key="2">
    <source>
        <dbReference type="Pfam" id="PF00582"/>
    </source>
</evidence>
<dbReference type="SUPFAM" id="SSF52402">
    <property type="entry name" value="Adenine nucleotide alpha hydrolases-like"/>
    <property type="match status" value="1"/>
</dbReference>
<proteinExistence type="inferred from homology"/>
<dbReference type="PRINTS" id="PR01438">
    <property type="entry name" value="UNVRSLSTRESS"/>
</dbReference>
<comment type="similarity">
    <text evidence="1">Belongs to the universal stress protein A family.</text>
</comment>
<name>A0A4P7YA23_PSEVE</name>
<organism evidence="3 4">
    <name type="scientific">Pseudomonas veronii</name>
    <dbReference type="NCBI Taxonomy" id="76761"/>
    <lineage>
        <taxon>Bacteria</taxon>
        <taxon>Pseudomonadati</taxon>
        <taxon>Pseudomonadota</taxon>
        <taxon>Gammaproteobacteria</taxon>
        <taxon>Pseudomonadales</taxon>
        <taxon>Pseudomonadaceae</taxon>
        <taxon>Pseudomonas</taxon>
    </lineage>
</organism>
<dbReference type="RefSeq" id="WP_046481825.1">
    <property type="nucleotide sequence ID" value="NZ_CP039631.3"/>
</dbReference>
<sequence>MRKVLVAFDGSEHSIRALQYVIDSAGESARPIEVHVLNVQHGPVIYGDYTTASMIEDINDSLRVKARSVLEEAVALLQAASITHETHVALGNAAEQVSEAVKRLACDTVVMGTRGLGSFGGLLLGSVANRVIQEVAVPVILVK</sequence>
<accession>A0A4P7YA23</accession>
<gene>
    <name evidence="3" type="ORF">E4167_30085</name>
</gene>
<dbReference type="InterPro" id="IPR006016">
    <property type="entry name" value="UspA"/>
</dbReference>
<protein>
    <submittedName>
        <fullName evidence="3">Universal stress protein</fullName>
    </submittedName>
</protein>
<dbReference type="Pfam" id="PF00582">
    <property type="entry name" value="Usp"/>
    <property type="match status" value="1"/>
</dbReference>
<dbReference type="PANTHER" id="PTHR31964:SF113">
    <property type="entry name" value="USPA DOMAIN-CONTAINING PROTEIN"/>
    <property type="match status" value="1"/>
</dbReference>
<dbReference type="InterPro" id="IPR014729">
    <property type="entry name" value="Rossmann-like_a/b/a_fold"/>
</dbReference>
<dbReference type="InterPro" id="IPR006015">
    <property type="entry name" value="Universal_stress_UspA"/>
</dbReference>
<feature type="domain" description="UspA" evidence="2">
    <location>
        <begin position="1"/>
        <end position="143"/>
    </location>
</feature>
<dbReference type="EMBL" id="CP039631">
    <property type="protein sequence ID" value="QCG68194.1"/>
    <property type="molecule type" value="Genomic_DNA"/>
</dbReference>
<dbReference type="AlphaFoldDB" id="A0A4P7YA23"/>
<dbReference type="PANTHER" id="PTHR31964">
    <property type="entry name" value="ADENINE NUCLEOTIDE ALPHA HYDROLASES-LIKE SUPERFAMILY PROTEIN"/>
    <property type="match status" value="1"/>
</dbReference>
<dbReference type="Gene3D" id="3.40.50.620">
    <property type="entry name" value="HUPs"/>
    <property type="match status" value="1"/>
</dbReference>
<reference evidence="4" key="1">
    <citation type="submission" date="2019-04" db="EMBL/GenBank/DDBJ databases">
        <title>Complete genome sequence of Pseudomonas veronii strain PVy, a versatile degrader capable of using multiple contaminants as sole carbon sources.</title>
        <authorList>
            <person name="Lopez-Echartea E."/>
            <person name="Ridl J."/>
            <person name="Pajer P."/>
            <person name="Strejcek M."/>
            <person name="Suman J."/>
            <person name="Uhlik O."/>
        </authorList>
    </citation>
    <scope>NUCLEOTIDE SEQUENCE [LARGE SCALE GENOMIC DNA]</scope>
    <source>
        <strain evidence="4">Pvy</strain>
    </source>
</reference>
<dbReference type="Proteomes" id="UP000298274">
    <property type="component" value="Chromosome"/>
</dbReference>
<dbReference type="CDD" id="cd00293">
    <property type="entry name" value="USP-like"/>
    <property type="match status" value="1"/>
</dbReference>
<evidence type="ECO:0000256" key="1">
    <source>
        <dbReference type="ARBA" id="ARBA00008791"/>
    </source>
</evidence>